<keyword evidence="8" id="KW-1185">Reference proteome</keyword>
<evidence type="ECO:0000256" key="1">
    <source>
        <dbReference type="ARBA" id="ARBA00004308"/>
    </source>
</evidence>
<dbReference type="EMBL" id="JACRSY010000001">
    <property type="protein sequence ID" value="MBC8577976.1"/>
    <property type="molecule type" value="Genomic_DNA"/>
</dbReference>
<gene>
    <name evidence="7" type="ORF">H8718_00280</name>
</gene>
<evidence type="ECO:0000313" key="7">
    <source>
        <dbReference type="EMBL" id="MBC8577976.1"/>
    </source>
</evidence>
<name>A0A926EBL7_9FIRM</name>
<dbReference type="Proteomes" id="UP000655830">
    <property type="component" value="Unassembled WGS sequence"/>
</dbReference>
<dbReference type="AlphaFoldDB" id="A0A926EBL7"/>
<feature type="transmembrane region" description="Helical" evidence="6">
    <location>
        <begin position="277"/>
        <end position="295"/>
    </location>
</feature>
<keyword evidence="5 6" id="KW-0472">Membrane</keyword>
<protein>
    <submittedName>
        <fullName evidence="7">DUF445 family protein</fullName>
    </submittedName>
</protein>
<evidence type="ECO:0000256" key="2">
    <source>
        <dbReference type="ARBA" id="ARBA00008053"/>
    </source>
</evidence>
<proteinExistence type="inferred from homology"/>
<evidence type="ECO:0000256" key="5">
    <source>
        <dbReference type="ARBA" id="ARBA00023136"/>
    </source>
</evidence>
<comment type="caution">
    <text evidence="7">The sequence shown here is derived from an EMBL/GenBank/DDBJ whole genome shotgun (WGS) entry which is preliminary data.</text>
</comment>
<evidence type="ECO:0000256" key="4">
    <source>
        <dbReference type="ARBA" id="ARBA00022989"/>
    </source>
</evidence>
<dbReference type="RefSeq" id="WP_249331096.1">
    <property type="nucleotide sequence ID" value="NZ_JACRSY010000001.1"/>
</dbReference>
<evidence type="ECO:0000313" key="8">
    <source>
        <dbReference type="Proteomes" id="UP000655830"/>
    </source>
</evidence>
<dbReference type="InterPro" id="IPR007383">
    <property type="entry name" value="DUF445"/>
</dbReference>
<keyword evidence="4 6" id="KW-1133">Transmembrane helix</keyword>
<dbReference type="PANTHER" id="PTHR35791">
    <property type="entry name" value="UPF0754 MEMBRANE PROTEIN YHEB"/>
    <property type="match status" value="1"/>
</dbReference>
<dbReference type="GO" id="GO:0012505">
    <property type="term" value="C:endomembrane system"/>
    <property type="evidence" value="ECO:0007669"/>
    <property type="project" value="UniProtKB-SubCell"/>
</dbReference>
<reference evidence="7" key="1">
    <citation type="submission" date="2020-08" db="EMBL/GenBank/DDBJ databases">
        <title>Genome public.</title>
        <authorList>
            <person name="Liu C."/>
            <person name="Sun Q."/>
        </authorList>
    </citation>
    <scope>NUCLEOTIDE SEQUENCE</scope>
    <source>
        <strain evidence="7">NSJ-12</strain>
    </source>
</reference>
<organism evidence="7 8">
    <name type="scientific">Zhenhengia yiwuensis</name>
    <dbReference type="NCBI Taxonomy" id="2763666"/>
    <lineage>
        <taxon>Bacteria</taxon>
        <taxon>Bacillati</taxon>
        <taxon>Bacillota</taxon>
        <taxon>Clostridia</taxon>
        <taxon>Lachnospirales</taxon>
        <taxon>Lachnospiraceae</taxon>
        <taxon>Zhenhengia</taxon>
    </lineage>
</organism>
<dbReference type="PANTHER" id="PTHR35791:SF1">
    <property type="entry name" value="UPF0754 MEMBRANE PROTEIN YHEB"/>
    <property type="match status" value="1"/>
</dbReference>
<comment type="subcellular location">
    <subcellularLocation>
        <location evidence="1">Endomembrane system</location>
    </subcellularLocation>
</comment>
<evidence type="ECO:0000256" key="3">
    <source>
        <dbReference type="ARBA" id="ARBA00022692"/>
    </source>
</evidence>
<keyword evidence="3 6" id="KW-0812">Transmembrane</keyword>
<evidence type="ECO:0000256" key="6">
    <source>
        <dbReference type="SAM" id="Phobius"/>
    </source>
</evidence>
<feature type="transmembrane region" description="Helical" evidence="6">
    <location>
        <begin position="6"/>
        <end position="28"/>
    </location>
</feature>
<sequence length="296" mass="33790">MNLEFLIGPLVGGLIGYITNGIAIKMLFRPLRPLYLFGKRVPFTQGIIPKERDRIAHSVGEVVARELINQETLKENLLSQEMYTKIERGIEEWFISQKQSKKTVRQILCEMSTPKVIEDLSDTLKEKVTDLSYKKIVELDIASSLSESACKEIKGQLGMFAMFMNDSMIETAKLKIEELINKMIEEKAEDMIYDVIDKEGDKLLDASIETVAEHIEEYLPKIKYILMKQYTAVVETQLGDMLEGLNIEKIVEDKIKAFDMIELEKLILDIMDKELKAIIWLGAVIGVIMGTIMSLF</sequence>
<dbReference type="Pfam" id="PF04286">
    <property type="entry name" value="DUF445"/>
    <property type="match status" value="1"/>
</dbReference>
<comment type="similarity">
    <text evidence="2">Belongs to the UPF0754 family.</text>
</comment>
<accession>A0A926EBL7</accession>